<dbReference type="OrthoDB" id="7699079at2759"/>
<dbReference type="OMA" id="AICVTNI"/>
<dbReference type="STRING" id="610380.E2C1B3"/>
<evidence type="ECO:0000313" key="3">
    <source>
        <dbReference type="Proteomes" id="UP000008237"/>
    </source>
</evidence>
<organism evidence="3">
    <name type="scientific">Harpegnathos saltator</name>
    <name type="common">Jerdon's jumping ant</name>
    <dbReference type="NCBI Taxonomy" id="610380"/>
    <lineage>
        <taxon>Eukaryota</taxon>
        <taxon>Metazoa</taxon>
        <taxon>Ecdysozoa</taxon>
        <taxon>Arthropoda</taxon>
        <taxon>Hexapoda</taxon>
        <taxon>Insecta</taxon>
        <taxon>Pterygota</taxon>
        <taxon>Neoptera</taxon>
        <taxon>Endopterygota</taxon>
        <taxon>Hymenoptera</taxon>
        <taxon>Apocrita</taxon>
        <taxon>Aculeata</taxon>
        <taxon>Formicoidea</taxon>
        <taxon>Formicidae</taxon>
        <taxon>Ponerinae</taxon>
        <taxon>Ponerini</taxon>
        <taxon>Harpegnathos</taxon>
    </lineage>
</organism>
<dbReference type="Proteomes" id="UP000008237">
    <property type="component" value="Unassembled WGS sequence"/>
</dbReference>
<evidence type="ECO:0000256" key="1">
    <source>
        <dbReference type="SAM" id="MobiDB-lite"/>
    </source>
</evidence>
<feature type="compositionally biased region" description="Low complexity" evidence="1">
    <location>
        <begin position="222"/>
        <end position="233"/>
    </location>
</feature>
<accession>E2C1B3</accession>
<name>E2C1B3_HARSA</name>
<keyword evidence="3" id="KW-1185">Reference proteome</keyword>
<sequence length="275" mass="30178">MKIYAGCFKSLCNRDLEGSFAMLYHSATFDFRFRSQNIQETPKNFGTSSPNLKNDETKTTSTTLEVFQEGKKFISRSSPAICVTNISRSDTFVFEENQTAETTIDLKKLNNSFAKAEVTSTFLQSLDEARMSAINVVTKLNDMKKELSQSLNTRRFSTSEIISSRASKLAIPAKVRRSISDFPATPTSSRSLATGSQDTATGSQDRRKSGAVSVDAGSRKLSISAASVSRSVSNLHFPSSNKSSDSTINKPAKNPKYAHIQSTIPKPISSKRRAQ</sequence>
<dbReference type="AlphaFoldDB" id="E2C1B3"/>
<feature type="region of interest" description="Disordered" evidence="1">
    <location>
        <begin position="41"/>
        <end position="60"/>
    </location>
</feature>
<gene>
    <name evidence="2" type="ORF">EAI_00332</name>
</gene>
<dbReference type="EMBL" id="GL451914">
    <property type="protein sequence ID" value="EFN78275.1"/>
    <property type="molecule type" value="Genomic_DNA"/>
</dbReference>
<protein>
    <submittedName>
        <fullName evidence="2">Uncharacterized protein</fullName>
    </submittedName>
</protein>
<feature type="compositionally biased region" description="Polar residues" evidence="1">
    <location>
        <begin position="234"/>
        <end position="249"/>
    </location>
</feature>
<feature type="compositionally biased region" description="Polar residues" evidence="1">
    <location>
        <begin position="41"/>
        <end position="52"/>
    </location>
</feature>
<reference evidence="2 3" key="1">
    <citation type="journal article" date="2010" name="Science">
        <title>Genomic comparison of the ants Camponotus floridanus and Harpegnathos saltator.</title>
        <authorList>
            <person name="Bonasio R."/>
            <person name="Zhang G."/>
            <person name="Ye C."/>
            <person name="Mutti N.S."/>
            <person name="Fang X."/>
            <person name="Qin N."/>
            <person name="Donahue G."/>
            <person name="Yang P."/>
            <person name="Li Q."/>
            <person name="Li C."/>
            <person name="Zhang P."/>
            <person name="Huang Z."/>
            <person name="Berger S.L."/>
            <person name="Reinberg D."/>
            <person name="Wang J."/>
            <person name="Liebig J."/>
        </authorList>
    </citation>
    <scope>NUCLEOTIDE SEQUENCE [LARGE SCALE GENOMIC DNA]</scope>
    <source>
        <strain evidence="2 3">R22 G/1</strain>
    </source>
</reference>
<dbReference type="InParanoid" id="E2C1B3"/>
<proteinExistence type="predicted"/>
<feature type="compositionally biased region" description="Polar residues" evidence="1">
    <location>
        <begin position="185"/>
        <end position="203"/>
    </location>
</feature>
<evidence type="ECO:0000313" key="2">
    <source>
        <dbReference type="EMBL" id="EFN78275.1"/>
    </source>
</evidence>
<feature type="region of interest" description="Disordered" evidence="1">
    <location>
        <begin position="180"/>
        <end position="275"/>
    </location>
</feature>